<evidence type="ECO:0000256" key="1">
    <source>
        <dbReference type="SAM" id="MobiDB-lite"/>
    </source>
</evidence>
<evidence type="ECO:0000313" key="2">
    <source>
        <dbReference type="EMBL" id="CDS01216.1"/>
    </source>
</evidence>
<feature type="region of interest" description="Disordered" evidence="1">
    <location>
        <begin position="39"/>
        <end position="63"/>
    </location>
</feature>
<reference evidence="3" key="1">
    <citation type="submission" date="2014-06" db="EMBL/GenBank/DDBJ databases">
        <authorList>
            <person name="Berkman P.J."/>
        </authorList>
    </citation>
    <scope>NUCLEOTIDE SEQUENCE [LARGE SCALE GENOMIC DNA]</scope>
</reference>
<sequence>MTHHKAPDEWEWLPNFVAFWKYKQDSTGNSMTVVTNQGPVMQRPSKNYQAPRVPSTWTWNRGR</sequence>
<evidence type="ECO:0000313" key="3">
    <source>
        <dbReference type="Proteomes" id="UP000242770"/>
    </source>
</evidence>
<protein>
    <submittedName>
        <fullName evidence="2">Uncharacterized protein</fullName>
    </submittedName>
</protein>
<gene>
    <name evidence="2" type="primary">SSCI61340.1</name>
</gene>
<dbReference type="EMBL" id="CCFA01003645">
    <property type="protein sequence ID" value="CDS01216.1"/>
    <property type="molecule type" value="Genomic_DNA"/>
</dbReference>
<organism evidence="2 3">
    <name type="scientific">Sporisorium scitamineum</name>
    <dbReference type="NCBI Taxonomy" id="49012"/>
    <lineage>
        <taxon>Eukaryota</taxon>
        <taxon>Fungi</taxon>
        <taxon>Dikarya</taxon>
        <taxon>Basidiomycota</taxon>
        <taxon>Ustilaginomycotina</taxon>
        <taxon>Ustilaginomycetes</taxon>
        <taxon>Ustilaginales</taxon>
        <taxon>Ustilaginaceae</taxon>
        <taxon>Sporisorium</taxon>
    </lineage>
</organism>
<feature type="compositionally biased region" description="Polar residues" evidence="1">
    <location>
        <begin position="39"/>
        <end position="48"/>
    </location>
</feature>
<accession>A0A0F7RW57</accession>
<proteinExistence type="predicted"/>
<keyword evidence="3" id="KW-1185">Reference proteome</keyword>
<dbReference type="AlphaFoldDB" id="A0A0F7RW57"/>
<dbReference type="Proteomes" id="UP000242770">
    <property type="component" value="Unassembled WGS sequence"/>
</dbReference>
<name>A0A0F7RW57_9BASI</name>